<comment type="catalytic activity">
    <reaction evidence="7">
        <text>L-threonyl-[protein] + ATP = O-phospho-L-threonyl-[protein] + ADP + H(+)</text>
        <dbReference type="Rhea" id="RHEA:46608"/>
        <dbReference type="Rhea" id="RHEA-COMP:11060"/>
        <dbReference type="Rhea" id="RHEA-COMP:11605"/>
        <dbReference type="ChEBI" id="CHEBI:15378"/>
        <dbReference type="ChEBI" id="CHEBI:30013"/>
        <dbReference type="ChEBI" id="CHEBI:30616"/>
        <dbReference type="ChEBI" id="CHEBI:61977"/>
        <dbReference type="ChEBI" id="CHEBI:456216"/>
        <dbReference type="EC" id="2.7.11.1"/>
    </reaction>
</comment>
<proteinExistence type="predicted"/>
<dbReference type="GO" id="GO:0004674">
    <property type="term" value="F:protein serine/threonine kinase activity"/>
    <property type="evidence" value="ECO:0007669"/>
    <property type="project" value="UniProtKB-KW"/>
</dbReference>
<dbReference type="Gene3D" id="3.30.200.20">
    <property type="entry name" value="Phosphorylase Kinase, domain 1"/>
    <property type="match status" value="1"/>
</dbReference>
<protein>
    <recommendedName>
        <fullName evidence="1">non-specific serine/threonine protein kinase</fullName>
        <ecNumber evidence="1">2.7.11.1</ecNumber>
    </recommendedName>
</protein>
<keyword evidence="11" id="KW-1185">Reference proteome</keyword>
<keyword evidence="3" id="KW-0808">Transferase</keyword>
<organism evidence="10 11">
    <name type="scientific">Chaetoceros tenuissimus</name>
    <dbReference type="NCBI Taxonomy" id="426638"/>
    <lineage>
        <taxon>Eukaryota</taxon>
        <taxon>Sar</taxon>
        <taxon>Stramenopiles</taxon>
        <taxon>Ochrophyta</taxon>
        <taxon>Bacillariophyta</taxon>
        <taxon>Coscinodiscophyceae</taxon>
        <taxon>Chaetocerotophycidae</taxon>
        <taxon>Chaetocerotales</taxon>
        <taxon>Chaetocerotaceae</taxon>
        <taxon>Chaetoceros</taxon>
    </lineage>
</organism>
<dbReference type="Gene3D" id="1.10.510.10">
    <property type="entry name" value="Transferase(Phosphotransferase) domain 1"/>
    <property type="match status" value="1"/>
</dbReference>
<gene>
    <name evidence="10" type="ORF">CTEN210_10095</name>
</gene>
<accession>A0AAD3CXC1</accession>
<evidence type="ECO:0000256" key="1">
    <source>
        <dbReference type="ARBA" id="ARBA00012513"/>
    </source>
</evidence>
<reference evidence="10 11" key="1">
    <citation type="journal article" date="2021" name="Sci. Rep.">
        <title>The genome of the diatom Chaetoceros tenuissimus carries an ancient integrated fragment of an extant virus.</title>
        <authorList>
            <person name="Hongo Y."/>
            <person name="Kimura K."/>
            <person name="Takaki Y."/>
            <person name="Yoshida Y."/>
            <person name="Baba S."/>
            <person name="Kobayashi G."/>
            <person name="Nagasaki K."/>
            <person name="Hano T."/>
            <person name="Tomaru Y."/>
        </authorList>
    </citation>
    <scope>NUCLEOTIDE SEQUENCE [LARGE SCALE GENOMIC DNA]</scope>
    <source>
        <strain evidence="10 11">NIES-3715</strain>
    </source>
</reference>
<evidence type="ECO:0000256" key="2">
    <source>
        <dbReference type="ARBA" id="ARBA00022527"/>
    </source>
</evidence>
<feature type="domain" description="Protein kinase" evidence="9">
    <location>
        <begin position="4"/>
        <end position="354"/>
    </location>
</feature>
<dbReference type="SMART" id="SM00220">
    <property type="entry name" value="S_TKc"/>
    <property type="match status" value="1"/>
</dbReference>
<dbReference type="PANTHER" id="PTHR44329">
    <property type="entry name" value="SERINE/THREONINE-PROTEIN KINASE TNNI3K-RELATED"/>
    <property type="match status" value="1"/>
</dbReference>
<dbReference type="InterPro" id="IPR000719">
    <property type="entry name" value="Prot_kinase_dom"/>
</dbReference>
<dbReference type="GO" id="GO:0005524">
    <property type="term" value="F:ATP binding"/>
    <property type="evidence" value="ECO:0007669"/>
    <property type="project" value="UniProtKB-KW"/>
</dbReference>
<dbReference type="Proteomes" id="UP001054902">
    <property type="component" value="Unassembled WGS sequence"/>
</dbReference>
<dbReference type="Pfam" id="PF00069">
    <property type="entry name" value="Pkinase"/>
    <property type="match status" value="1"/>
</dbReference>
<dbReference type="InterPro" id="IPR051681">
    <property type="entry name" value="Ser/Thr_Kinases-Pseudokinases"/>
</dbReference>
<evidence type="ECO:0000256" key="8">
    <source>
        <dbReference type="ARBA" id="ARBA00048679"/>
    </source>
</evidence>
<sequence>MCSVEKGNVLGNGGYSTVYELMVHPVDKEHQSPDNKSRAWDTANLRKETLSRKASISTVATSIYSNDEDAEISPEKQNQSFCTCDERGPRDVKYILQREPSDKFVMKVIRKGLPKPKRERSYSSLLNEADMLSSLSHPHIVNMKTLIQEKPDNPTLVIERVGRTLRSTLPLWKDEIDKSSKLESVHMQKRLVVARGITAALAYLHGKNIIMRDIKPDNICIIDETHAKIFDFGLSKILKHSDKTIYEGRYLATQCVGSVKYMAPEVYSSTIYGVSADIYSFTLVLWEILSMETCFMKYENAQDMARYVYQRGRRPHVPWSWDVDLRKFLKKGWSKDISSRPTANMIEKVLNSLIVEA</sequence>
<evidence type="ECO:0000313" key="10">
    <source>
        <dbReference type="EMBL" id="GFH53619.1"/>
    </source>
</evidence>
<dbReference type="PANTHER" id="PTHR44329:SF285">
    <property type="entry name" value="V-MOS MOLONEY MURINE SARCOMA VIRAL ONCO HOMOLOG"/>
    <property type="match status" value="1"/>
</dbReference>
<keyword evidence="5" id="KW-0418">Kinase</keyword>
<evidence type="ECO:0000256" key="3">
    <source>
        <dbReference type="ARBA" id="ARBA00022679"/>
    </source>
</evidence>
<dbReference type="AlphaFoldDB" id="A0AAD3CXC1"/>
<comment type="catalytic activity">
    <reaction evidence="8">
        <text>L-seryl-[protein] + ATP = O-phospho-L-seryl-[protein] + ADP + H(+)</text>
        <dbReference type="Rhea" id="RHEA:17989"/>
        <dbReference type="Rhea" id="RHEA-COMP:9863"/>
        <dbReference type="Rhea" id="RHEA-COMP:11604"/>
        <dbReference type="ChEBI" id="CHEBI:15378"/>
        <dbReference type="ChEBI" id="CHEBI:29999"/>
        <dbReference type="ChEBI" id="CHEBI:30616"/>
        <dbReference type="ChEBI" id="CHEBI:83421"/>
        <dbReference type="ChEBI" id="CHEBI:456216"/>
        <dbReference type="EC" id="2.7.11.1"/>
    </reaction>
</comment>
<dbReference type="EMBL" id="BLLK01000047">
    <property type="protein sequence ID" value="GFH53619.1"/>
    <property type="molecule type" value="Genomic_DNA"/>
</dbReference>
<name>A0AAD3CXC1_9STRA</name>
<evidence type="ECO:0000256" key="7">
    <source>
        <dbReference type="ARBA" id="ARBA00047899"/>
    </source>
</evidence>
<dbReference type="SUPFAM" id="SSF56112">
    <property type="entry name" value="Protein kinase-like (PK-like)"/>
    <property type="match status" value="1"/>
</dbReference>
<evidence type="ECO:0000256" key="5">
    <source>
        <dbReference type="ARBA" id="ARBA00022777"/>
    </source>
</evidence>
<evidence type="ECO:0000256" key="4">
    <source>
        <dbReference type="ARBA" id="ARBA00022741"/>
    </source>
</evidence>
<dbReference type="EC" id="2.7.11.1" evidence="1"/>
<dbReference type="InterPro" id="IPR011009">
    <property type="entry name" value="Kinase-like_dom_sf"/>
</dbReference>
<evidence type="ECO:0000259" key="9">
    <source>
        <dbReference type="PROSITE" id="PS50011"/>
    </source>
</evidence>
<evidence type="ECO:0000256" key="6">
    <source>
        <dbReference type="ARBA" id="ARBA00022840"/>
    </source>
</evidence>
<keyword evidence="6" id="KW-0067">ATP-binding</keyword>
<dbReference type="PROSITE" id="PS50011">
    <property type="entry name" value="PROTEIN_KINASE_DOM"/>
    <property type="match status" value="1"/>
</dbReference>
<keyword evidence="4" id="KW-0547">Nucleotide-binding</keyword>
<evidence type="ECO:0000313" key="11">
    <source>
        <dbReference type="Proteomes" id="UP001054902"/>
    </source>
</evidence>
<comment type="caution">
    <text evidence="10">The sequence shown here is derived from an EMBL/GenBank/DDBJ whole genome shotgun (WGS) entry which is preliminary data.</text>
</comment>
<keyword evidence="2" id="KW-0723">Serine/threonine-protein kinase</keyword>